<comment type="caution">
    <text evidence="2">The sequence shown here is derived from an EMBL/GenBank/DDBJ whole genome shotgun (WGS) entry which is preliminary data.</text>
</comment>
<reference evidence="2 3" key="1">
    <citation type="submission" date="2021-01" db="EMBL/GenBank/DDBJ databases">
        <title>Genomic Encyclopedia of Type Strains, Phase IV (KMG-IV): sequencing the most valuable type-strain genomes for metagenomic binning, comparative biology and taxonomic classification.</title>
        <authorList>
            <person name="Goeker M."/>
        </authorList>
    </citation>
    <scope>NUCLEOTIDE SEQUENCE [LARGE SCALE GENOMIC DNA]</scope>
    <source>
        <strain evidence="2 3">DSM 25879</strain>
    </source>
</reference>
<organism evidence="2 3">
    <name type="scientific">Sutcliffiella tianshenii</name>
    <dbReference type="NCBI Taxonomy" id="1463404"/>
    <lineage>
        <taxon>Bacteria</taxon>
        <taxon>Bacillati</taxon>
        <taxon>Bacillota</taxon>
        <taxon>Bacilli</taxon>
        <taxon>Bacillales</taxon>
        <taxon>Bacillaceae</taxon>
        <taxon>Sutcliffiella</taxon>
    </lineage>
</organism>
<keyword evidence="3" id="KW-1185">Reference proteome</keyword>
<accession>A0ABS2P187</accession>
<dbReference type="RefSeq" id="WP_204415713.1">
    <property type="nucleotide sequence ID" value="NZ_JAFBED010000004.1"/>
</dbReference>
<dbReference type="InterPro" id="IPR048923">
    <property type="entry name" value="RE_NgoFVII_C"/>
</dbReference>
<dbReference type="Pfam" id="PF20731">
    <property type="entry name" value="RE_NgoFVII_C"/>
    <property type="match status" value="1"/>
</dbReference>
<sequence>MLFNLQPNEDCQSYKKMLMSAGALSNLFSNNDTPYLVSRNVENAYCEAFGADNLGRSDCSADAALDGVGIGIKTFIHGNGRTLQKVAEFNKDSELYRNQLPKELINTVATLRNERIDFTMRTYRLKSMIYHCVTRKPGKILIFESPMDKVDIANIRNISLSNKNTITFEDGKNEYSFNLTKSTLYKRFITTEPLAEIEVKILENPYSALAKLAEIMLPKVETYSFKSILEQVEDYKKESKQAEQIDMIFVDPPYSVGASKQKIVSDKHVILPLYSDRGNKRHVPEKSGLNQWNASGRPRHHDEVYIPIPKWIHDVFPTFFPPRDENFQLRLPDKSLLSAKVCQDNSKALMSNPNKDLGEWMLRQVLDLKERELLTYEYLQVLGIDSVIVYKHSEKHYSIDFCEIGSYDLFQSEKQV</sequence>
<dbReference type="EMBL" id="JAFBED010000004">
    <property type="protein sequence ID" value="MBM7620195.1"/>
    <property type="molecule type" value="Genomic_DNA"/>
</dbReference>
<evidence type="ECO:0000259" key="1">
    <source>
        <dbReference type="Pfam" id="PF20731"/>
    </source>
</evidence>
<dbReference type="InterPro" id="IPR002052">
    <property type="entry name" value="DNA_methylase_N6_adenine_CS"/>
</dbReference>
<dbReference type="PROSITE" id="PS00092">
    <property type="entry name" value="N6_MTASE"/>
    <property type="match status" value="1"/>
</dbReference>
<name>A0ABS2P187_9BACI</name>
<evidence type="ECO:0000313" key="2">
    <source>
        <dbReference type="EMBL" id="MBM7620195.1"/>
    </source>
</evidence>
<dbReference type="Proteomes" id="UP000737402">
    <property type="component" value="Unassembled WGS sequence"/>
</dbReference>
<gene>
    <name evidence="2" type="ORF">JOC95_002048</name>
</gene>
<feature type="domain" description="Restriction endonuclease type II NgoFVII C-terminal B3-like DNA-binding" evidence="1">
    <location>
        <begin position="279"/>
        <end position="392"/>
    </location>
</feature>
<proteinExistence type="predicted"/>
<evidence type="ECO:0000313" key="3">
    <source>
        <dbReference type="Proteomes" id="UP000737402"/>
    </source>
</evidence>
<protein>
    <recommendedName>
        <fullName evidence="1">Restriction endonuclease type II NgoFVII C-terminal B3-like DNA-binding domain-containing protein</fullName>
    </recommendedName>
</protein>